<dbReference type="RefSeq" id="WP_209647209.1">
    <property type="nucleotide sequence ID" value="NZ_JAGINW010000001.1"/>
</dbReference>
<dbReference type="Proteomes" id="UP001519332">
    <property type="component" value="Unassembled WGS sequence"/>
</dbReference>
<evidence type="ECO:0000313" key="2">
    <source>
        <dbReference type="Proteomes" id="UP001519332"/>
    </source>
</evidence>
<keyword evidence="2" id="KW-1185">Reference proteome</keyword>
<evidence type="ECO:0000313" key="1">
    <source>
        <dbReference type="EMBL" id="MBP2330603.1"/>
    </source>
</evidence>
<proteinExistence type="predicted"/>
<dbReference type="EMBL" id="JAGINW010000001">
    <property type="protein sequence ID" value="MBP2330603.1"/>
    <property type="molecule type" value="Genomic_DNA"/>
</dbReference>
<name>A0ABS4U1R7_9PSEU</name>
<gene>
    <name evidence="1" type="ORF">JOF56_010988</name>
</gene>
<organism evidence="1 2">
    <name type="scientific">Kibdelosporangium banguiense</name>
    <dbReference type="NCBI Taxonomy" id="1365924"/>
    <lineage>
        <taxon>Bacteria</taxon>
        <taxon>Bacillati</taxon>
        <taxon>Actinomycetota</taxon>
        <taxon>Actinomycetes</taxon>
        <taxon>Pseudonocardiales</taxon>
        <taxon>Pseudonocardiaceae</taxon>
        <taxon>Kibdelosporangium</taxon>
    </lineage>
</organism>
<protein>
    <recommendedName>
        <fullName evidence="3">RHIM domain-containing protein</fullName>
    </recommendedName>
</protein>
<evidence type="ECO:0008006" key="3">
    <source>
        <dbReference type="Google" id="ProtNLM"/>
    </source>
</evidence>
<comment type="caution">
    <text evidence="1">The sequence shown here is derived from an EMBL/GenBank/DDBJ whole genome shotgun (WGS) entry which is preliminary data.</text>
</comment>
<sequence length="125" mass="12828">MIESVDFVMAALAAGATAGLTDTASQAVKDSYAALKARVTGALGGGDSAVVDELVGRPVERQQELREALVAAGADADPELVAAARTVLETADPQGAQAGKYVVDLRDSRGVQVGDHNTMTLNFNE</sequence>
<reference evidence="1 2" key="1">
    <citation type="submission" date="2021-03" db="EMBL/GenBank/DDBJ databases">
        <title>Sequencing the genomes of 1000 actinobacteria strains.</title>
        <authorList>
            <person name="Klenk H.-P."/>
        </authorList>
    </citation>
    <scope>NUCLEOTIDE SEQUENCE [LARGE SCALE GENOMIC DNA]</scope>
    <source>
        <strain evidence="1 2">DSM 46670</strain>
    </source>
</reference>
<accession>A0ABS4U1R7</accession>